<keyword evidence="3" id="KW-1185">Reference proteome</keyword>
<accession>A0A2G8SDS6</accession>
<protein>
    <submittedName>
        <fullName evidence="2">Uncharacterized protein</fullName>
    </submittedName>
</protein>
<dbReference type="EMBL" id="AYKW01000012">
    <property type="protein sequence ID" value="PIL31909.1"/>
    <property type="molecule type" value="Genomic_DNA"/>
</dbReference>
<feature type="region of interest" description="Disordered" evidence="1">
    <location>
        <begin position="1"/>
        <end position="51"/>
    </location>
</feature>
<dbReference type="Proteomes" id="UP000230002">
    <property type="component" value="Unassembled WGS sequence"/>
</dbReference>
<gene>
    <name evidence="2" type="ORF">GSI_06613</name>
</gene>
<feature type="compositionally biased region" description="Basic and acidic residues" evidence="1">
    <location>
        <begin position="1"/>
        <end position="11"/>
    </location>
</feature>
<sequence length="456" mass="51835">MLSAPVDRKVPSDSTDLLAAGSSTRAVTGASSASPSSYSSSPEDTQAPRYTERAFENVYFPPGGEEPPPEFTPYEAEFFISGKEIVSHDPHLNEDGEALYRFLLSQSAARPEYMIHARGTHTEHKTRTVYGRDSNGNVTSSTETYSETVTDFDFYTDLTPQIVYGPVHWSLPDAEPAYRGEMYMQVDSNELVVHDPEDALPSGRRESTKDEEKVARERKKLRKAHGLPPWVASGPESWFQQSDTPQCPVVLQSSKTLRQWADEYCASDKLLKEFTYTKIVYGWNIVNMHDAITAAIRSVYSHKIDVSFDMSHHKIRVRPDNRLSRTLSNKWLKVLLWVLLIYPFLWLFKRFSSHGGGRWEVCGGAYALKTWQIQPLDSQGPPPYVNDGRWQQTPNGWAYLIGEREGEWFQRWEGRIRAAVRDRIQSRTPLDVLPAPEAMMLDGYRPSYVGPPLIGY</sequence>
<name>A0A2G8SDS6_9APHY</name>
<dbReference type="PANTHER" id="PTHR37848:SF1">
    <property type="entry name" value="SUN DOMAIN-CONTAINING PROTEIN"/>
    <property type="match status" value="1"/>
</dbReference>
<proteinExistence type="predicted"/>
<organism evidence="2 3">
    <name type="scientific">Ganoderma sinense ZZ0214-1</name>
    <dbReference type="NCBI Taxonomy" id="1077348"/>
    <lineage>
        <taxon>Eukaryota</taxon>
        <taxon>Fungi</taxon>
        <taxon>Dikarya</taxon>
        <taxon>Basidiomycota</taxon>
        <taxon>Agaricomycotina</taxon>
        <taxon>Agaricomycetes</taxon>
        <taxon>Polyporales</taxon>
        <taxon>Polyporaceae</taxon>
        <taxon>Ganoderma</taxon>
    </lineage>
</organism>
<evidence type="ECO:0000313" key="3">
    <source>
        <dbReference type="Proteomes" id="UP000230002"/>
    </source>
</evidence>
<comment type="caution">
    <text evidence="2">The sequence shown here is derived from an EMBL/GenBank/DDBJ whole genome shotgun (WGS) entry which is preliminary data.</text>
</comment>
<evidence type="ECO:0000256" key="1">
    <source>
        <dbReference type="SAM" id="MobiDB-lite"/>
    </source>
</evidence>
<feature type="compositionally biased region" description="Low complexity" evidence="1">
    <location>
        <begin position="30"/>
        <end position="42"/>
    </location>
</feature>
<dbReference type="OrthoDB" id="203796at2759"/>
<dbReference type="PANTHER" id="PTHR37848">
    <property type="entry name" value="EXPRESSED PROTEIN"/>
    <property type="match status" value="1"/>
</dbReference>
<reference evidence="2 3" key="1">
    <citation type="journal article" date="2015" name="Sci. Rep.">
        <title>Chromosome-level genome map provides insights into diverse defense mechanisms in the medicinal fungus Ganoderma sinense.</title>
        <authorList>
            <person name="Zhu Y."/>
            <person name="Xu J."/>
            <person name="Sun C."/>
            <person name="Zhou S."/>
            <person name="Xu H."/>
            <person name="Nelson D.R."/>
            <person name="Qian J."/>
            <person name="Song J."/>
            <person name="Luo H."/>
            <person name="Xiang L."/>
            <person name="Li Y."/>
            <person name="Xu Z."/>
            <person name="Ji A."/>
            <person name="Wang L."/>
            <person name="Lu S."/>
            <person name="Hayward A."/>
            <person name="Sun W."/>
            <person name="Li X."/>
            <person name="Schwartz D.C."/>
            <person name="Wang Y."/>
            <person name="Chen S."/>
        </authorList>
    </citation>
    <scope>NUCLEOTIDE SEQUENCE [LARGE SCALE GENOMIC DNA]</scope>
    <source>
        <strain evidence="2 3">ZZ0214-1</strain>
    </source>
</reference>
<evidence type="ECO:0000313" key="2">
    <source>
        <dbReference type="EMBL" id="PIL31909.1"/>
    </source>
</evidence>
<dbReference type="AlphaFoldDB" id="A0A2G8SDS6"/>